<evidence type="ECO:0000313" key="3">
    <source>
        <dbReference type="Ensembl" id="ENSLBEP00000033778.1"/>
    </source>
</evidence>
<dbReference type="Pfam" id="PF01826">
    <property type="entry name" value="TIL"/>
    <property type="match status" value="1"/>
</dbReference>
<feature type="domain" description="TIL" evidence="2">
    <location>
        <begin position="27"/>
        <end position="62"/>
    </location>
</feature>
<proteinExistence type="predicted"/>
<dbReference type="SUPFAM" id="SSF57567">
    <property type="entry name" value="Serine protease inhibitors"/>
    <property type="match status" value="1"/>
</dbReference>
<dbReference type="STRING" id="56723.ENSLBEP00000033778"/>
<dbReference type="Ensembl" id="ENSLBET00000035250.1">
    <property type="protein sequence ID" value="ENSLBEP00000033778.1"/>
    <property type="gene ID" value="ENSLBEG00000025428.1"/>
</dbReference>
<keyword evidence="1" id="KW-0732">Signal</keyword>
<dbReference type="Gene3D" id="2.10.25.10">
    <property type="entry name" value="Laminin"/>
    <property type="match status" value="1"/>
</dbReference>
<dbReference type="AlphaFoldDB" id="A0A3Q3GTN9"/>
<sequence>MTYFTPILCLLTLHHSFNPSLRAALTCPPTMEYGTCVSSCQRRCSALSIPQHCGEECEEGCFVFVTLRKMYSLFTKGLFCLCASCTCVNETKRTHGRVKFSPNYTAEQMEFMLWEC</sequence>
<dbReference type="InterPro" id="IPR002919">
    <property type="entry name" value="TIL_dom"/>
</dbReference>
<accession>A0A3Q3GTN9</accession>
<dbReference type="InterPro" id="IPR036084">
    <property type="entry name" value="Ser_inhib-like_sf"/>
</dbReference>
<dbReference type="CDD" id="cd19941">
    <property type="entry name" value="TIL"/>
    <property type="match status" value="1"/>
</dbReference>
<feature type="signal peptide" evidence="1">
    <location>
        <begin position="1"/>
        <end position="23"/>
    </location>
</feature>
<protein>
    <recommendedName>
        <fullName evidence="2">TIL domain-containing protein</fullName>
    </recommendedName>
</protein>
<reference evidence="3" key="2">
    <citation type="submission" date="2025-09" db="UniProtKB">
        <authorList>
            <consortium name="Ensembl"/>
        </authorList>
    </citation>
    <scope>IDENTIFICATION</scope>
</reference>
<dbReference type="InParanoid" id="A0A3Q3GTN9"/>
<evidence type="ECO:0000313" key="4">
    <source>
        <dbReference type="Proteomes" id="UP000261660"/>
    </source>
</evidence>
<reference evidence="3" key="1">
    <citation type="submission" date="2025-08" db="UniProtKB">
        <authorList>
            <consortium name="Ensembl"/>
        </authorList>
    </citation>
    <scope>IDENTIFICATION</scope>
</reference>
<evidence type="ECO:0000256" key="1">
    <source>
        <dbReference type="SAM" id="SignalP"/>
    </source>
</evidence>
<feature type="chain" id="PRO_5018574337" description="TIL domain-containing protein" evidence="1">
    <location>
        <begin position="24"/>
        <end position="116"/>
    </location>
</feature>
<keyword evidence="4" id="KW-1185">Reference proteome</keyword>
<name>A0A3Q3GTN9_9LABR</name>
<evidence type="ECO:0000259" key="2">
    <source>
        <dbReference type="Pfam" id="PF01826"/>
    </source>
</evidence>
<organism evidence="3 4">
    <name type="scientific">Labrus bergylta</name>
    <name type="common">ballan wrasse</name>
    <dbReference type="NCBI Taxonomy" id="56723"/>
    <lineage>
        <taxon>Eukaryota</taxon>
        <taxon>Metazoa</taxon>
        <taxon>Chordata</taxon>
        <taxon>Craniata</taxon>
        <taxon>Vertebrata</taxon>
        <taxon>Euteleostomi</taxon>
        <taxon>Actinopterygii</taxon>
        <taxon>Neopterygii</taxon>
        <taxon>Teleostei</taxon>
        <taxon>Neoteleostei</taxon>
        <taxon>Acanthomorphata</taxon>
        <taxon>Eupercaria</taxon>
        <taxon>Labriformes</taxon>
        <taxon>Labridae</taxon>
        <taxon>Labrus</taxon>
    </lineage>
</organism>
<dbReference type="Proteomes" id="UP000261660">
    <property type="component" value="Unplaced"/>
</dbReference>